<dbReference type="Gene3D" id="3.10.450.50">
    <property type="match status" value="1"/>
</dbReference>
<gene>
    <name evidence="2" type="ORF">AVDCRST_MAG02-2691</name>
</gene>
<name>A0A6J4R490_9ACTN</name>
<dbReference type="AlphaFoldDB" id="A0A6J4R490"/>
<evidence type="ECO:0008006" key="3">
    <source>
        <dbReference type="Google" id="ProtNLM"/>
    </source>
</evidence>
<accession>A0A6J4R490</accession>
<reference evidence="2" key="1">
    <citation type="submission" date="2020-02" db="EMBL/GenBank/DDBJ databases">
        <authorList>
            <person name="Meier V. D."/>
        </authorList>
    </citation>
    <scope>NUCLEOTIDE SEQUENCE</scope>
    <source>
        <strain evidence="2">AVDCRST_MAG02</strain>
    </source>
</reference>
<dbReference type="InterPro" id="IPR032710">
    <property type="entry name" value="NTF2-like_dom_sf"/>
</dbReference>
<evidence type="ECO:0000256" key="1">
    <source>
        <dbReference type="SAM" id="MobiDB-lite"/>
    </source>
</evidence>
<sequence length="195" mass="22196">MVRDALSLVRQIGLDEDEVVDRMLEADERRGVQPGHGPTERVAGQTQPPPNPEKTGSGFDVEFFVRRSLNEVWNWRLFNKIAQDYAPNYLCHTSSDRTIYGVGGFRTYVLAFIAAFPDARLNVDHLYWIGNGREGYRVATRWTLIGTHDGPSHYGTPTGKPVEVMGITHHLVQNERFVKEWTVFDELALLKQLRG</sequence>
<organism evidence="2">
    <name type="scientific">uncultured Rubrobacteraceae bacterium</name>
    <dbReference type="NCBI Taxonomy" id="349277"/>
    <lineage>
        <taxon>Bacteria</taxon>
        <taxon>Bacillati</taxon>
        <taxon>Actinomycetota</taxon>
        <taxon>Rubrobacteria</taxon>
        <taxon>Rubrobacterales</taxon>
        <taxon>Rubrobacteraceae</taxon>
        <taxon>environmental samples</taxon>
    </lineage>
</organism>
<dbReference type="PANTHER" id="PTHR38436:SF1">
    <property type="entry name" value="ESTER CYCLASE"/>
    <property type="match status" value="1"/>
</dbReference>
<proteinExistence type="predicted"/>
<dbReference type="PANTHER" id="PTHR38436">
    <property type="entry name" value="POLYKETIDE CYCLASE SNOAL-LIKE DOMAIN"/>
    <property type="match status" value="1"/>
</dbReference>
<dbReference type="InterPro" id="IPR009959">
    <property type="entry name" value="Cyclase_SnoaL-like"/>
</dbReference>
<protein>
    <recommendedName>
        <fullName evidence="3">Ester cyclase</fullName>
    </recommendedName>
</protein>
<dbReference type="SUPFAM" id="SSF54427">
    <property type="entry name" value="NTF2-like"/>
    <property type="match status" value="1"/>
</dbReference>
<dbReference type="GO" id="GO:0030638">
    <property type="term" value="P:polyketide metabolic process"/>
    <property type="evidence" value="ECO:0007669"/>
    <property type="project" value="InterPro"/>
</dbReference>
<feature type="region of interest" description="Disordered" evidence="1">
    <location>
        <begin position="27"/>
        <end position="57"/>
    </location>
</feature>
<dbReference type="EMBL" id="CADCVH010000088">
    <property type="protein sequence ID" value="CAA9463785.1"/>
    <property type="molecule type" value="Genomic_DNA"/>
</dbReference>
<dbReference type="Pfam" id="PF07366">
    <property type="entry name" value="SnoaL"/>
    <property type="match status" value="1"/>
</dbReference>
<evidence type="ECO:0000313" key="2">
    <source>
        <dbReference type="EMBL" id="CAA9463785.1"/>
    </source>
</evidence>